<reference evidence="10" key="1">
    <citation type="submission" date="2021-03" db="EMBL/GenBank/DDBJ databases">
        <authorList>
            <person name="Tagirdzhanova G."/>
        </authorList>
    </citation>
    <scope>NUCLEOTIDE SEQUENCE</scope>
</reference>
<evidence type="ECO:0000313" key="11">
    <source>
        <dbReference type="Proteomes" id="UP000664534"/>
    </source>
</evidence>
<dbReference type="GO" id="GO:0006511">
    <property type="term" value="P:ubiquitin-dependent protein catabolic process"/>
    <property type="evidence" value="ECO:0007669"/>
    <property type="project" value="UniProtKB-UniRule"/>
</dbReference>
<evidence type="ECO:0000259" key="9">
    <source>
        <dbReference type="PROSITE" id="PS52048"/>
    </source>
</evidence>
<sequence>MSSLVHNLGLSSEVSWHDVYSLDDPSLLAFVPRPAHALLLVFPVSSAYEKARHDEDESLQDYSGTGPQEEVLWFKQTIGNACGLMGLLHSACNGMTRELIAPSTPLSHLITDALPLEPIARSKLLETSDSLASAHASAAAQGDTIAPAADERVDLHYVAFVKSAKNNLWELDGSRKGPLNRGHLEDGEDVLGEKALELGPKRFLKREMEAGGGELRFSLLALGPSLD</sequence>
<dbReference type="Gene3D" id="3.40.532.10">
    <property type="entry name" value="Peptidase C12, ubiquitin carboxyl-terminal hydrolase"/>
    <property type="match status" value="1"/>
</dbReference>
<evidence type="ECO:0000256" key="7">
    <source>
        <dbReference type="PROSITE-ProRule" id="PRU01393"/>
    </source>
</evidence>
<dbReference type="SUPFAM" id="SSF54001">
    <property type="entry name" value="Cysteine proteinases"/>
    <property type="match status" value="1"/>
</dbReference>
<comment type="catalytic activity">
    <reaction evidence="1 7 8">
        <text>Thiol-dependent hydrolysis of ester, thioester, amide, peptide and isopeptide bonds formed by the C-terminal Gly of ubiquitin (a 76-residue protein attached to proteins as an intracellular targeting signal).</text>
        <dbReference type="EC" id="3.4.19.12"/>
    </reaction>
</comment>
<evidence type="ECO:0000256" key="3">
    <source>
        <dbReference type="ARBA" id="ARBA00022670"/>
    </source>
</evidence>
<evidence type="ECO:0000256" key="8">
    <source>
        <dbReference type="RuleBase" id="RU361215"/>
    </source>
</evidence>
<dbReference type="Proteomes" id="UP000664534">
    <property type="component" value="Unassembled WGS sequence"/>
</dbReference>
<dbReference type="GO" id="GO:0016579">
    <property type="term" value="P:protein deubiquitination"/>
    <property type="evidence" value="ECO:0007669"/>
    <property type="project" value="TreeGrafter"/>
</dbReference>
<keyword evidence="11" id="KW-1185">Reference proteome</keyword>
<evidence type="ECO:0000256" key="4">
    <source>
        <dbReference type="ARBA" id="ARBA00022786"/>
    </source>
</evidence>
<organism evidence="10 11">
    <name type="scientific">Imshaugia aleurites</name>
    <dbReference type="NCBI Taxonomy" id="172621"/>
    <lineage>
        <taxon>Eukaryota</taxon>
        <taxon>Fungi</taxon>
        <taxon>Dikarya</taxon>
        <taxon>Ascomycota</taxon>
        <taxon>Pezizomycotina</taxon>
        <taxon>Lecanoromycetes</taxon>
        <taxon>OSLEUM clade</taxon>
        <taxon>Lecanoromycetidae</taxon>
        <taxon>Lecanorales</taxon>
        <taxon>Lecanorineae</taxon>
        <taxon>Parmeliaceae</taxon>
        <taxon>Imshaugia</taxon>
    </lineage>
</organism>
<dbReference type="InterPro" id="IPR001578">
    <property type="entry name" value="Peptidase_C12_UCH"/>
</dbReference>
<protein>
    <recommendedName>
        <fullName evidence="8">Ubiquitin carboxyl-terminal hydrolase</fullName>
        <ecNumber evidence="8">3.4.19.12</ecNumber>
    </recommendedName>
</protein>
<proteinExistence type="inferred from homology"/>
<dbReference type="GO" id="GO:0005737">
    <property type="term" value="C:cytoplasm"/>
    <property type="evidence" value="ECO:0007669"/>
    <property type="project" value="TreeGrafter"/>
</dbReference>
<keyword evidence="6 7" id="KW-0788">Thiol protease</keyword>
<comment type="caution">
    <text evidence="10">The sequence shown here is derived from an EMBL/GenBank/DDBJ whole genome shotgun (WGS) entry which is preliminary data.</text>
</comment>
<dbReference type="AlphaFoldDB" id="A0A8H3EYA3"/>
<comment type="similarity">
    <text evidence="2 7 8">Belongs to the peptidase C12 family.</text>
</comment>
<dbReference type="GO" id="GO:0004843">
    <property type="term" value="F:cysteine-type deubiquitinase activity"/>
    <property type="evidence" value="ECO:0007669"/>
    <property type="project" value="UniProtKB-UniRule"/>
</dbReference>
<keyword evidence="5 7" id="KW-0378">Hydrolase</keyword>
<accession>A0A8H3EYA3</accession>
<feature type="site" description="Transition state stabilizer" evidence="7">
    <location>
        <position position="76"/>
    </location>
</feature>
<gene>
    <name evidence="10" type="primary">YUH1</name>
    <name evidence="10" type="ORF">IMSHALPRED_001460</name>
</gene>
<evidence type="ECO:0000256" key="2">
    <source>
        <dbReference type="ARBA" id="ARBA00009326"/>
    </source>
</evidence>
<dbReference type="InterPro" id="IPR036959">
    <property type="entry name" value="Peptidase_C12_UCH_sf"/>
</dbReference>
<evidence type="ECO:0000256" key="5">
    <source>
        <dbReference type="ARBA" id="ARBA00022801"/>
    </source>
</evidence>
<feature type="active site" description="Proton donor" evidence="7">
    <location>
        <position position="156"/>
    </location>
</feature>
<dbReference type="EC" id="3.4.19.12" evidence="8"/>
<dbReference type="FunFam" id="3.40.532.10:FF:000008">
    <property type="entry name" value="Ubiquitin carboxyl-terminal hydrolase"/>
    <property type="match status" value="1"/>
</dbReference>
<dbReference type="PANTHER" id="PTHR10589">
    <property type="entry name" value="UBIQUITIN CARBOXYL-TERMINAL HYDROLASE"/>
    <property type="match status" value="1"/>
</dbReference>
<name>A0A8H3EYA3_9LECA</name>
<feature type="domain" description="UCH catalytic" evidence="9">
    <location>
        <begin position="1"/>
        <end position="224"/>
    </location>
</feature>
<feature type="site" description="Important for enzyme activity" evidence="7">
    <location>
        <position position="172"/>
    </location>
</feature>
<dbReference type="PROSITE" id="PS52048">
    <property type="entry name" value="UCH_DOMAIN"/>
    <property type="match status" value="1"/>
</dbReference>
<evidence type="ECO:0000313" key="10">
    <source>
        <dbReference type="EMBL" id="CAF9913845.1"/>
    </source>
</evidence>
<dbReference type="EMBL" id="CAJPDT010000012">
    <property type="protein sequence ID" value="CAF9913845.1"/>
    <property type="molecule type" value="Genomic_DNA"/>
</dbReference>
<evidence type="ECO:0000256" key="1">
    <source>
        <dbReference type="ARBA" id="ARBA00000707"/>
    </source>
</evidence>
<evidence type="ECO:0000256" key="6">
    <source>
        <dbReference type="ARBA" id="ARBA00022807"/>
    </source>
</evidence>
<keyword evidence="4 7" id="KW-0833">Ubl conjugation pathway</keyword>
<dbReference type="PRINTS" id="PR00707">
    <property type="entry name" value="UBCTHYDRLASE"/>
</dbReference>
<dbReference type="PANTHER" id="PTHR10589:SF17">
    <property type="entry name" value="UBIQUITIN CARBOXYL-TERMINAL HYDROLASE"/>
    <property type="match status" value="1"/>
</dbReference>
<dbReference type="OrthoDB" id="427186at2759"/>
<keyword evidence="3 7" id="KW-0645">Protease</keyword>
<dbReference type="InterPro" id="IPR038765">
    <property type="entry name" value="Papain-like_cys_pep_sf"/>
</dbReference>
<feature type="active site" description="Nucleophile" evidence="7">
    <location>
        <position position="82"/>
    </location>
</feature>
<dbReference type="Pfam" id="PF01088">
    <property type="entry name" value="Peptidase_C12"/>
    <property type="match status" value="1"/>
</dbReference>